<keyword evidence="3" id="KW-1185">Reference proteome</keyword>
<keyword evidence="1" id="KW-0812">Transmembrane</keyword>
<feature type="transmembrane region" description="Helical" evidence="1">
    <location>
        <begin position="44"/>
        <end position="66"/>
    </location>
</feature>
<sequence length="115" mass="12081">MGEFGLPEGVTLAQVFGVLIPVAVLTVLLRQLPFSALKLLRTSHLVGALGTTMPIGVMTVLVIYTLVSQVEAPGGLLASLLAVGVTVVLHWWRRSAGLSIVGGTLAYMLLVNVVF</sequence>
<proteinExistence type="predicted"/>
<dbReference type="Proteomes" id="UP000274907">
    <property type="component" value="Unassembled WGS sequence"/>
</dbReference>
<keyword evidence="1" id="KW-1133">Transmembrane helix</keyword>
<accession>A0A3R9ZYU8</accession>
<feature type="transmembrane region" description="Helical" evidence="1">
    <location>
        <begin position="12"/>
        <end position="32"/>
    </location>
</feature>
<dbReference type="EMBL" id="RXHJ01000014">
    <property type="protein sequence ID" value="RSZ61946.1"/>
    <property type="molecule type" value="Genomic_DNA"/>
</dbReference>
<evidence type="ECO:0000313" key="2">
    <source>
        <dbReference type="EMBL" id="RSZ61946.1"/>
    </source>
</evidence>
<evidence type="ECO:0000313" key="3">
    <source>
        <dbReference type="Proteomes" id="UP000274907"/>
    </source>
</evidence>
<dbReference type="Pfam" id="PF05437">
    <property type="entry name" value="AzlD"/>
    <property type="match status" value="1"/>
</dbReference>
<comment type="caution">
    <text evidence="2">The sequence shown here is derived from an EMBL/GenBank/DDBJ whole genome shotgun (WGS) entry which is preliminary data.</text>
</comment>
<reference evidence="2 3" key="1">
    <citation type="submission" date="2018-12" db="EMBL/GenBank/DDBJ databases">
        <title>YIM 101343 draft genome.</title>
        <authorList>
            <person name="Chen X."/>
        </authorList>
    </citation>
    <scope>NUCLEOTIDE SEQUENCE [LARGE SCALE GENOMIC DNA]</scope>
    <source>
        <strain evidence="2 3">YIM 101343</strain>
    </source>
</reference>
<feature type="transmembrane region" description="Helical" evidence="1">
    <location>
        <begin position="96"/>
        <end position="114"/>
    </location>
</feature>
<dbReference type="RefSeq" id="WP_126121333.1">
    <property type="nucleotide sequence ID" value="NZ_RXHJ01000014.1"/>
</dbReference>
<organism evidence="2 3">
    <name type="scientific">Corynebacterium hylobatis</name>
    <dbReference type="NCBI Taxonomy" id="1859290"/>
    <lineage>
        <taxon>Bacteria</taxon>
        <taxon>Bacillati</taxon>
        <taxon>Actinomycetota</taxon>
        <taxon>Actinomycetes</taxon>
        <taxon>Mycobacteriales</taxon>
        <taxon>Corynebacteriaceae</taxon>
        <taxon>Corynebacterium</taxon>
    </lineage>
</organism>
<dbReference type="OrthoDB" id="5324916at2"/>
<dbReference type="InterPro" id="IPR008407">
    <property type="entry name" value="Brnchd-chn_aa_trnsp_AzlD"/>
</dbReference>
<keyword evidence="1" id="KW-0472">Membrane</keyword>
<name>A0A3R9ZYU8_9CORY</name>
<gene>
    <name evidence="2" type="ORF">EAH68_10735</name>
</gene>
<protein>
    <submittedName>
        <fullName evidence="2">Branched-chain amino acid ABC transporter permease</fullName>
    </submittedName>
</protein>
<feature type="transmembrane region" description="Helical" evidence="1">
    <location>
        <begin position="72"/>
        <end position="89"/>
    </location>
</feature>
<dbReference type="PIRSF" id="PIRSF003203">
    <property type="entry name" value="AzlD"/>
    <property type="match status" value="1"/>
</dbReference>
<evidence type="ECO:0000256" key="1">
    <source>
        <dbReference type="SAM" id="Phobius"/>
    </source>
</evidence>
<dbReference type="AlphaFoldDB" id="A0A3R9ZYU8"/>